<name>A0A8X6Q6A0_NEPPI</name>
<dbReference type="EMBL" id="BMAW01077818">
    <property type="protein sequence ID" value="GFU08280.1"/>
    <property type="molecule type" value="Genomic_DNA"/>
</dbReference>
<organism evidence="1 2">
    <name type="scientific">Nephila pilipes</name>
    <name type="common">Giant wood spider</name>
    <name type="synonym">Nephila maculata</name>
    <dbReference type="NCBI Taxonomy" id="299642"/>
    <lineage>
        <taxon>Eukaryota</taxon>
        <taxon>Metazoa</taxon>
        <taxon>Ecdysozoa</taxon>
        <taxon>Arthropoda</taxon>
        <taxon>Chelicerata</taxon>
        <taxon>Arachnida</taxon>
        <taxon>Araneae</taxon>
        <taxon>Araneomorphae</taxon>
        <taxon>Entelegynae</taxon>
        <taxon>Araneoidea</taxon>
        <taxon>Nephilidae</taxon>
        <taxon>Nephila</taxon>
    </lineage>
</organism>
<reference evidence="1" key="1">
    <citation type="submission" date="2020-08" db="EMBL/GenBank/DDBJ databases">
        <title>Multicomponent nature underlies the extraordinary mechanical properties of spider dragline silk.</title>
        <authorList>
            <person name="Kono N."/>
            <person name="Nakamura H."/>
            <person name="Mori M."/>
            <person name="Yoshida Y."/>
            <person name="Ohtoshi R."/>
            <person name="Malay A.D."/>
            <person name="Moran D.A.P."/>
            <person name="Tomita M."/>
            <person name="Numata K."/>
            <person name="Arakawa K."/>
        </authorList>
    </citation>
    <scope>NUCLEOTIDE SEQUENCE</scope>
</reference>
<gene>
    <name evidence="1" type="ORF">NPIL_429361</name>
</gene>
<protein>
    <submittedName>
        <fullName evidence="1">Uncharacterized protein</fullName>
    </submittedName>
</protein>
<evidence type="ECO:0000313" key="2">
    <source>
        <dbReference type="Proteomes" id="UP000887013"/>
    </source>
</evidence>
<keyword evidence="2" id="KW-1185">Reference proteome</keyword>
<dbReference type="AlphaFoldDB" id="A0A8X6Q6A0"/>
<comment type="caution">
    <text evidence="1">The sequence shown here is derived from an EMBL/GenBank/DDBJ whole genome shotgun (WGS) entry which is preliminary data.</text>
</comment>
<accession>A0A8X6Q6A0</accession>
<sequence length="95" mass="10494">MIKKDEKFSQNAVKTTTLIIINVSLIKCIPLSQTSPFINVGGFPRSPLPLGLTDGCLLQREKKRQQGKLDSSRYLEGGSGRRFIVSAREVVSFAL</sequence>
<evidence type="ECO:0000313" key="1">
    <source>
        <dbReference type="EMBL" id="GFU08280.1"/>
    </source>
</evidence>
<dbReference type="Proteomes" id="UP000887013">
    <property type="component" value="Unassembled WGS sequence"/>
</dbReference>
<proteinExistence type="predicted"/>